<accession>A0A0A9FUK4</accession>
<reference evidence="1" key="2">
    <citation type="journal article" date="2015" name="Data Brief">
        <title>Shoot transcriptome of the giant reed, Arundo donax.</title>
        <authorList>
            <person name="Barrero R.A."/>
            <person name="Guerrero F.D."/>
            <person name="Moolhuijzen P."/>
            <person name="Goolsby J.A."/>
            <person name="Tidwell J."/>
            <person name="Bellgard S.E."/>
            <person name="Bellgard M.I."/>
        </authorList>
    </citation>
    <scope>NUCLEOTIDE SEQUENCE</scope>
    <source>
        <tissue evidence="1">Shoot tissue taken approximately 20 cm above the soil surface</tissue>
    </source>
</reference>
<evidence type="ECO:0000313" key="1">
    <source>
        <dbReference type="EMBL" id="JAE16520.1"/>
    </source>
</evidence>
<protein>
    <submittedName>
        <fullName evidence="1">Uncharacterized protein</fullName>
    </submittedName>
</protein>
<proteinExistence type="predicted"/>
<dbReference type="AlphaFoldDB" id="A0A0A9FUK4"/>
<reference evidence="1" key="1">
    <citation type="submission" date="2014-09" db="EMBL/GenBank/DDBJ databases">
        <authorList>
            <person name="Magalhaes I.L.F."/>
            <person name="Oliveira U."/>
            <person name="Santos F.R."/>
            <person name="Vidigal T.H.D.A."/>
            <person name="Brescovit A.D."/>
            <person name="Santos A.J."/>
        </authorList>
    </citation>
    <scope>NUCLEOTIDE SEQUENCE</scope>
    <source>
        <tissue evidence="1">Shoot tissue taken approximately 20 cm above the soil surface</tissue>
    </source>
</reference>
<organism evidence="1">
    <name type="scientific">Arundo donax</name>
    <name type="common">Giant reed</name>
    <name type="synonym">Donax arundinaceus</name>
    <dbReference type="NCBI Taxonomy" id="35708"/>
    <lineage>
        <taxon>Eukaryota</taxon>
        <taxon>Viridiplantae</taxon>
        <taxon>Streptophyta</taxon>
        <taxon>Embryophyta</taxon>
        <taxon>Tracheophyta</taxon>
        <taxon>Spermatophyta</taxon>
        <taxon>Magnoliopsida</taxon>
        <taxon>Liliopsida</taxon>
        <taxon>Poales</taxon>
        <taxon>Poaceae</taxon>
        <taxon>PACMAD clade</taxon>
        <taxon>Arundinoideae</taxon>
        <taxon>Arundineae</taxon>
        <taxon>Arundo</taxon>
    </lineage>
</organism>
<name>A0A0A9FUK4_ARUDO</name>
<dbReference type="EMBL" id="GBRH01181376">
    <property type="protein sequence ID" value="JAE16520.1"/>
    <property type="molecule type" value="Transcribed_RNA"/>
</dbReference>
<sequence>MESCLDSPCQFQQKQCQLGGHHPSPLEPDQEMLLLSFDVPVGVPLQHGHIFLLKLGMHGTTPQVRP</sequence>